<proteinExistence type="predicted"/>
<sequence length="210" mass="21191">MQKKTTGVIAGIAGAALLMGGTTFALWSDSDTVDGAEITAGNLDVAVLGDPGSQWSWQDISADRTDNSHEIDLADFRIIPGDTIEGTVALDVALEGENMVAALGANLGAASGDLTNLDIDVAVTDSNGDPVTLNSGGTLVLASQDNGNPDPQTLTTVGATLDDTADVTVTVTVTFPASTGGQDHVTDSIALDGATVTLDQVRSDADGYIG</sequence>
<gene>
    <name evidence="2" type="ORF">H9815_12250</name>
</gene>
<feature type="signal peptide" evidence="1">
    <location>
        <begin position="1"/>
        <end position="25"/>
    </location>
</feature>
<dbReference type="EMBL" id="DXBY01000210">
    <property type="protein sequence ID" value="HIZ36542.1"/>
    <property type="molecule type" value="Genomic_DNA"/>
</dbReference>
<organism evidence="2 3">
    <name type="scientific">Candidatus Ruania gallistercoris</name>
    <dbReference type="NCBI Taxonomy" id="2838746"/>
    <lineage>
        <taxon>Bacteria</taxon>
        <taxon>Bacillati</taxon>
        <taxon>Actinomycetota</taxon>
        <taxon>Actinomycetes</taxon>
        <taxon>Micrococcales</taxon>
        <taxon>Ruaniaceae</taxon>
        <taxon>Ruania</taxon>
    </lineage>
</organism>
<dbReference type="NCBIfam" id="TIGR04089">
    <property type="entry name" value="exp_by_SipW_III"/>
    <property type="match status" value="1"/>
</dbReference>
<dbReference type="NCBIfam" id="TIGR04088">
    <property type="entry name" value="cognate_SipW"/>
    <property type="match status" value="1"/>
</dbReference>
<evidence type="ECO:0000256" key="1">
    <source>
        <dbReference type="SAM" id="SignalP"/>
    </source>
</evidence>
<reference evidence="2" key="1">
    <citation type="journal article" date="2021" name="PeerJ">
        <title>Extensive microbial diversity within the chicken gut microbiome revealed by metagenomics and culture.</title>
        <authorList>
            <person name="Gilroy R."/>
            <person name="Ravi A."/>
            <person name="Getino M."/>
            <person name="Pursley I."/>
            <person name="Horton D.L."/>
            <person name="Alikhan N.F."/>
            <person name="Baker D."/>
            <person name="Gharbi K."/>
            <person name="Hall N."/>
            <person name="Watson M."/>
            <person name="Adriaenssens E.M."/>
            <person name="Foster-Nyarko E."/>
            <person name="Jarju S."/>
            <person name="Secka A."/>
            <person name="Antonio M."/>
            <person name="Oren A."/>
            <person name="Chaudhuri R.R."/>
            <person name="La Ragione R."/>
            <person name="Hildebrand F."/>
            <person name="Pallen M.J."/>
        </authorList>
    </citation>
    <scope>NUCLEOTIDE SEQUENCE</scope>
    <source>
        <strain evidence="2">ChiGjej4B4-7305</strain>
    </source>
</reference>
<dbReference type="Proteomes" id="UP000824037">
    <property type="component" value="Unassembled WGS sequence"/>
</dbReference>
<evidence type="ECO:0000313" key="2">
    <source>
        <dbReference type="EMBL" id="HIZ36542.1"/>
    </source>
</evidence>
<reference evidence="2" key="2">
    <citation type="submission" date="2021-04" db="EMBL/GenBank/DDBJ databases">
        <authorList>
            <person name="Gilroy R."/>
        </authorList>
    </citation>
    <scope>NUCLEOTIDE SEQUENCE</scope>
    <source>
        <strain evidence="2">ChiGjej4B4-7305</strain>
    </source>
</reference>
<comment type="caution">
    <text evidence="2">The sequence shown here is derived from an EMBL/GenBank/DDBJ whole genome shotgun (WGS) entry which is preliminary data.</text>
</comment>
<dbReference type="AlphaFoldDB" id="A0A9D2EFU2"/>
<feature type="chain" id="PRO_5039066997" evidence="1">
    <location>
        <begin position="26"/>
        <end position="210"/>
    </location>
</feature>
<name>A0A9D2EFU2_9MICO</name>
<keyword evidence="1" id="KW-0732">Signal</keyword>
<protein>
    <submittedName>
        <fullName evidence="2">Alternate-type signal peptide domain-containing protein</fullName>
    </submittedName>
</protein>
<dbReference type="InterPro" id="IPR023833">
    <property type="entry name" value="Signal_pept_SipW-depend-type"/>
</dbReference>
<accession>A0A9D2EFU2</accession>
<dbReference type="InterPro" id="IPR024006">
    <property type="entry name" value="Alt_signal_exp_actinobact"/>
</dbReference>
<evidence type="ECO:0000313" key="3">
    <source>
        <dbReference type="Proteomes" id="UP000824037"/>
    </source>
</evidence>